<dbReference type="AlphaFoldDB" id="A0AAQ3MBI6"/>
<name>A0AAQ3MBI6_SYNEL</name>
<evidence type="ECO:0000313" key="2">
    <source>
        <dbReference type="Proteomes" id="UP000267249"/>
    </source>
</evidence>
<sequence length="58" mass="6736">MARDPQPCDRCQAVVAIRYRIQSEAQGPWQLVCPDCQAHLSQGNPHYRYGGTWKVRHR</sequence>
<dbReference type="RefSeq" id="WP_208673535.1">
    <property type="nucleotide sequence ID" value="NZ_CP030139.2"/>
</dbReference>
<evidence type="ECO:0000313" key="1">
    <source>
        <dbReference type="EMBL" id="WVS92351.1"/>
    </source>
</evidence>
<organism evidence="1 2">
    <name type="scientific">Synechococcus elongatus PCC 11801</name>
    <dbReference type="NCBI Taxonomy" id="2219813"/>
    <lineage>
        <taxon>Bacteria</taxon>
        <taxon>Bacillati</taxon>
        <taxon>Cyanobacteriota</taxon>
        <taxon>Cyanophyceae</taxon>
        <taxon>Synechococcales</taxon>
        <taxon>Synechococcaceae</taxon>
        <taxon>Synechococcus</taxon>
    </lineage>
</organism>
<gene>
    <name evidence="1" type="ORF">DOP62_13585</name>
</gene>
<proteinExistence type="predicted"/>
<accession>A0AAQ3MBI6</accession>
<dbReference type="Proteomes" id="UP000267249">
    <property type="component" value="Chromosome"/>
</dbReference>
<protein>
    <submittedName>
        <fullName evidence="1">Uncharacterized protein</fullName>
    </submittedName>
</protein>
<reference evidence="1 2" key="1">
    <citation type="journal article" date="2018" name="Sci. Rep.">
        <title>Genome Features and Biochemical Characteristics of a Robust, Fast Growing and Naturally Transformable Cyanobacterium Synechococcus elongatus PCC 11801 Isolated from India.</title>
        <authorList>
            <person name="Jaiswal D."/>
            <person name="Sengupta A."/>
            <person name="Sohoni S."/>
            <person name="Sengupta S."/>
            <person name="Phadnavis A.G."/>
            <person name="Pakrasi H.B."/>
            <person name="Wangikar P.P."/>
        </authorList>
    </citation>
    <scope>NUCLEOTIDE SEQUENCE [LARGE SCALE GENOMIC DNA]</scope>
    <source>
        <strain evidence="1 2">PCC 11801</strain>
    </source>
</reference>
<dbReference type="EMBL" id="CP030139">
    <property type="protein sequence ID" value="WVS92351.1"/>
    <property type="molecule type" value="Genomic_DNA"/>
</dbReference>